<dbReference type="PROSITE" id="PS50943">
    <property type="entry name" value="HTH_CROC1"/>
    <property type="match status" value="1"/>
</dbReference>
<dbReference type="SUPFAM" id="SSF47413">
    <property type="entry name" value="lambda repressor-like DNA-binding domains"/>
    <property type="match status" value="1"/>
</dbReference>
<dbReference type="EMBL" id="LSBA01000005">
    <property type="protein sequence ID" value="KXZ22291.1"/>
    <property type="molecule type" value="Genomic_DNA"/>
</dbReference>
<dbReference type="Pfam" id="PF01381">
    <property type="entry name" value="HTH_3"/>
    <property type="match status" value="1"/>
</dbReference>
<dbReference type="AlphaFoldDB" id="A0A150FAF6"/>
<comment type="caution">
    <text evidence="2">The sequence shown here is derived from an EMBL/GenBank/DDBJ whole genome shotgun (WGS) entry which is preliminary data.</text>
</comment>
<feature type="domain" description="HTH cro/C1-type" evidence="1">
    <location>
        <begin position="9"/>
        <end position="63"/>
    </location>
</feature>
<sequence>MELQLKSRLKQLIKDSGYKQKYICDQLKIDVSTLSGLVTGKHLPNFVTAYKLAKFFGLKIEDIWYEE</sequence>
<accession>A0A150FAF6</accession>
<dbReference type="SMART" id="SM00530">
    <property type="entry name" value="HTH_XRE"/>
    <property type="match status" value="1"/>
</dbReference>
<dbReference type="InterPro" id="IPR001387">
    <property type="entry name" value="Cro/C1-type_HTH"/>
</dbReference>
<reference evidence="3" key="1">
    <citation type="submission" date="2016-02" db="EMBL/GenBank/DDBJ databases">
        <authorList>
            <person name="Dunlap C."/>
        </authorList>
    </citation>
    <scope>NUCLEOTIDE SEQUENCE [LARGE SCALE GENOMIC DNA]</scope>
    <source>
        <strain evidence="3">NRRL B-41092</strain>
    </source>
</reference>
<name>A0A150FAF6_9BACI</name>
<evidence type="ECO:0000313" key="2">
    <source>
        <dbReference type="EMBL" id="KXZ22291.1"/>
    </source>
</evidence>
<evidence type="ECO:0000313" key="3">
    <source>
        <dbReference type="Proteomes" id="UP000075430"/>
    </source>
</evidence>
<dbReference type="CDD" id="cd00093">
    <property type="entry name" value="HTH_XRE"/>
    <property type="match status" value="1"/>
</dbReference>
<dbReference type="GO" id="GO:0003677">
    <property type="term" value="F:DNA binding"/>
    <property type="evidence" value="ECO:0007669"/>
    <property type="project" value="InterPro"/>
</dbReference>
<gene>
    <name evidence="2" type="ORF">AXI58_09860</name>
</gene>
<dbReference type="InterPro" id="IPR010982">
    <property type="entry name" value="Lambda_DNA-bd_dom_sf"/>
</dbReference>
<dbReference type="Proteomes" id="UP000075430">
    <property type="component" value="Unassembled WGS sequence"/>
</dbReference>
<keyword evidence="3" id="KW-1185">Reference proteome</keyword>
<dbReference type="OrthoDB" id="2642285at2"/>
<dbReference type="RefSeq" id="WP_061520636.1">
    <property type="nucleotide sequence ID" value="NZ_JARLZY010000019.1"/>
</dbReference>
<organism evidence="2 3">
    <name type="scientific">Bacillus nakamurai</name>
    <dbReference type="NCBI Taxonomy" id="1793963"/>
    <lineage>
        <taxon>Bacteria</taxon>
        <taxon>Bacillati</taxon>
        <taxon>Bacillota</taxon>
        <taxon>Bacilli</taxon>
        <taxon>Bacillales</taxon>
        <taxon>Bacillaceae</taxon>
        <taxon>Bacillus</taxon>
    </lineage>
</organism>
<dbReference type="STRING" id="1793963.AXI58_09860"/>
<dbReference type="Gene3D" id="1.10.260.40">
    <property type="entry name" value="lambda repressor-like DNA-binding domains"/>
    <property type="match status" value="1"/>
</dbReference>
<evidence type="ECO:0000259" key="1">
    <source>
        <dbReference type="PROSITE" id="PS50943"/>
    </source>
</evidence>
<protein>
    <recommendedName>
        <fullName evidence="1">HTH cro/C1-type domain-containing protein</fullName>
    </recommendedName>
</protein>
<proteinExistence type="predicted"/>